<dbReference type="Proteomes" id="UP001527866">
    <property type="component" value="Unassembled WGS sequence"/>
</dbReference>
<dbReference type="RefSeq" id="WP_270689254.1">
    <property type="nucleotide sequence ID" value="NZ_JAQFWQ010000101.1"/>
</dbReference>
<feature type="non-terminal residue" evidence="2">
    <location>
        <position position="1"/>
    </location>
</feature>
<dbReference type="EMBL" id="JAQFWQ010000101">
    <property type="protein sequence ID" value="MDA2814026.1"/>
    <property type="molecule type" value="Genomic_DNA"/>
</dbReference>
<sequence>ECCHSGGFDSTFVEIIAGEGRTGPTDAAVAPGALGHPPEPPPPGQTAGRARKPPRSLRRRDRR</sequence>
<evidence type="ECO:0000256" key="1">
    <source>
        <dbReference type="SAM" id="MobiDB-lite"/>
    </source>
</evidence>
<keyword evidence="3" id="KW-1185">Reference proteome</keyword>
<feature type="region of interest" description="Disordered" evidence="1">
    <location>
        <begin position="19"/>
        <end position="63"/>
    </location>
</feature>
<proteinExistence type="predicted"/>
<feature type="compositionally biased region" description="Basic residues" evidence="1">
    <location>
        <begin position="49"/>
        <end position="63"/>
    </location>
</feature>
<organism evidence="2 3">
    <name type="scientific">Nocardiopsis endophytica</name>
    <dbReference type="NCBI Taxonomy" id="3018445"/>
    <lineage>
        <taxon>Bacteria</taxon>
        <taxon>Bacillati</taxon>
        <taxon>Actinomycetota</taxon>
        <taxon>Actinomycetes</taxon>
        <taxon>Streptosporangiales</taxon>
        <taxon>Nocardiopsidaceae</taxon>
        <taxon>Nocardiopsis</taxon>
    </lineage>
</organism>
<evidence type="ECO:0000313" key="3">
    <source>
        <dbReference type="Proteomes" id="UP001527866"/>
    </source>
</evidence>
<gene>
    <name evidence="2" type="ORF">O4J56_25495</name>
</gene>
<evidence type="ECO:0000313" key="2">
    <source>
        <dbReference type="EMBL" id="MDA2814026.1"/>
    </source>
</evidence>
<comment type="caution">
    <text evidence="2">The sequence shown here is derived from an EMBL/GenBank/DDBJ whole genome shotgun (WGS) entry which is preliminary data.</text>
</comment>
<reference evidence="2 3" key="1">
    <citation type="submission" date="2023-01" db="EMBL/GenBank/DDBJ databases">
        <title>Draft genome sequence of Nocardiopsis sp. RSe5-2 isolated from halophytes.</title>
        <authorList>
            <person name="Duangmal K."/>
            <person name="Chantavorakit T."/>
        </authorList>
    </citation>
    <scope>NUCLEOTIDE SEQUENCE [LARGE SCALE GENOMIC DNA]</scope>
    <source>
        <strain evidence="2 3">RSe5-2</strain>
    </source>
</reference>
<protein>
    <submittedName>
        <fullName evidence="2">Uncharacterized protein</fullName>
    </submittedName>
</protein>
<name>A0ABT4UBA7_9ACTN</name>
<accession>A0ABT4UBA7</accession>